<evidence type="ECO:0000313" key="3">
    <source>
        <dbReference type="EMBL" id="KAJ4471953.1"/>
    </source>
</evidence>
<dbReference type="AlphaFoldDB" id="A0A9W9DIB2"/>
<dbReference type="EMBL" id="JAOTPV010000021">
    <property type="protein sequence ID" value="KAJ4471953.1"/>
    <property type="molecule type" value="Genomic_DNA"/>
</dbReference>
<feature type="region of interest" description="Disordered" evidence="1">
    <location>
        <begin position="668"/>
        <end position="690"/>
    </location>
</feature>
<feature type="region of interest" description="Disordered" evidence="1">
    <location>
        <begin position="27"/>
        <end position="88"/>
    </location>
</feature>
<sequence length="782" mass="87152">MTSKEPIDIRVVKKTAGSNANYIEEDLGPSSMLFPSLREDGIPTSTSPDSNAASTLTYSDKLSALPPSLTSPNLNRAGRSPLMNNHGQSSRMFRHSLDASRSWPSISQYGTNMEPFAGFSPTLPDADHGTSSKDARRPRVSASEGSLDHESVRRASMESDRSSLPTMQSVRQVLHRLRRGSDPTASSYAVPGDYTIKSDNPNAGSRSPSHSRSRAASPLRIFQQWSQGIHHRPHTSHHEEPFIPVNPFQSQFLFPPRFGVPRFHLPKWIRKRLPGKVSNTEGIPMKLKCQSRPTPAGQLPADPHAATNDNAFAIHVHKSGHVHTMDLHMMRIFFLDTLPRVMYLHLLLRIPSMYFSRVARIFEDAEVSKPDIQRMIDACGRGGSHFLQNHTNANQLPTHPHVNTSNAPATTHNRDIDVTNPATNQKMSLPINTLSPTGTGLGPTSATNLAAAASVVDLPLPLPEEWSLPIVSPSLIRFKISWEVFIDSLMREWKTLNVVSALLLSAILTMFQIDDAATDPLTRTAALLSLICAIMSLSYGCIYIVRFGTMRSMYRASIWAEEAQKTKTLVWWNVWILLGMPAAFMSWSMIFFIVSILSFVWRTGAESDPDERAPLSEKAALGPRLAITFVFFLGMLYFFLIVRTLQSYGSNGFGHGKRTRVYIEAQTRSKDGSHRPHDINTAQGTTRRTRTDAHPVIIPDRVKELRTHETTDVPRPPDRSRRPHAMDVVADAIRGRERDRHFRRTPDERTRQLPRPPLFGLGLGGVAGTGEAEFDLEKGMFA</sequence>
<feature type="transmembrane region" description="Helical" evidence="2">
    <location>
        <begin position="525"/>
        <end position="545"/>
    </location>
</feature>
<feature type="compositionally biased region" description="Basic and acidic residues" evidence="1">
    <location>
        <begin position="668"/>
        <end position="678"/>
    </location>
</feature>
<evidence type="ECO:0000313" key="4">
    <source>
        <dbReference type="Proteomes" id="UP001150266"/>
    </source>
</evidence>
<feature type="compositionally biased region" description="Basic and acidic residues" evidence="1">
    <location>
        <begin position="125"/>
        <end position="137"/>
    </location>
</feature>
<gene>
    <name evidence="3" type="ORF">J3R30DRAFT_1009988</name>
</gene>
<feature type="compositionally biased region" description="Polar residues" evidence="1">
    <location>
        <begin position="43"/>
        <end position="60"/>
    </location>
</feature>
<feature type="transmembrane region" description="Helical" evidence="2">
    <location>
        <begin position="495"/>
        <end position="513"/>
    </location>
</feature>
<feature type="compositionally biased region" description="Basic and acidic residues" evidence="1">
    <location>
        <begin position="734"/>
        <end position="751"/>
    </location>
</feature>
<feature type="region of interest" description="Disordered" evidence="1">
    <location>
        <begin position="734"/>
        <end position="764"/>
    </location>
</feature>
<feature type="transmembrane region" description="Helical" evidence="2">
    <location>
        <begin position="574"/>
        <end position="601"/>
    </location>
</feature>
<keyword evidence="4" id="KW-1185">Reference proteome</keyword>
<keyword evidence="2" id="KW-1133">Transmembrane helix</keyword>
<dbReference type="OrthoDB" id="3062801at2759"/>
<evidence type="ECO:0000256" key="1">
    <source>
        <dbReference type="SAM" id="MobiDB-lite"/>
    </source>
</evidence>
<dbReference type="Proteomes" id="UP001150266">
    <property type="component" value="Unassembled WGS sequence"/>
</dbReference>
<reference evidence="3" key="1">
    <citation type="submission" date="2022-08" db="EMBL/GenBank/DDBJ databases">
        <title>A Global Phylogenomic Analysis of the Shiitake Genus Lentinula.</title>
        <authorList>
            <consortium name="DOE Joint Genome Institute"/>
            <person name="Sierra-Patev S."/>
            <person name="Min B."/>
            <person name="Naranjo-Ortiz M."/>
            <person name="Looney B."/>
            <person name="Konkel Z."/>
            <person name="Slot J.C."/>
            <person name="Sakamoto Y."/>
            <person name="Steenwyk J.L."/>
            <person name="Rokas A."/>
            <person name="Carro J."/>
            <person name="Camarero S."/>
            <person name="Ferreira P."/>
            <person name="Molpeceres G."/>
            <person name="Ruiz-Duenas F.J."/>
            <person name="Serrano A."/>
            <person name="Henrissat B."/>
            <person name="Drula E."/>
            <person name="Hughes K.W."/>
            <person name="Mata J.L."/>
            <person name="Ishikawa N.K."/>
            <person name="Vargas-Isla R."/>
            <person name="Ushijima S."/>
            <person name="Smith C.A."/>
            <person name="Ahrendt S."/>
            <person name="Andreopoulos W."/>
            <person name="He G."/>
            <person name="Labutti K."/>
            <person name="Lipzen A."/>
            <person name="Ng V."/>
            <person name="Riley R."/>
            <person name="Sandor L."/>
            <person name="Barry K."/>
            <person name="Martinez A.T."/>
            <person name="Xiao Y."/>
            <person name="Gibbons J.G."/>
            <person name="Terashima K."/>
            <person name="Grigoriev I.V."/>
            <person name="Hibbett D.S."/>
        </authorList>
    </citation>
    <scope>NUCLEOTIDE SEQUENCE</scope>
    <source>
        <strain evidence="3">JLM2183</strain>
    </source>
</reference>
<feature type="compositionally biased region" description="Low complexity" evidence="1">
    <location>
        <begin position="205"/>
        <end position="216"/>
    </location>
</feature>
<accession>A0A9W9DIB2</accession>
<feature type="region of interest" description="Disordered" evidence="1">
    <location>
        <begin position="116"/>
        <end position="216"/>
    </location>
</feature>
<name>A0A9W9DIB2_9AGAR</name>
<protein>
    <submittedName>
        <fullName evidence="3">Uncharacterized protein</fullName>
    </submittedName>
</protein>
<comment type="caution">
    <text evidence="3">The sequence shown here is derived from an EMBL/GenBank/DDBJ whole genome shotgun (WGS) entry which is preliminary data.</text>
</comment>
<organism evidence="3 4">
    <name type="scientific">Lentinula aciculospora</name>
    <dbReference type="NCBI Taxonomy" id="153920"/>
    <lineage>
        <taxon>Eukaryota</taxon>
        <taxon>Fungi</taxon>
        <taxon>Dikarya</taxon>
        <taxon>Basidiomycota</taxon>
        <taxon>Agaricomycotina</taxon>
        <taxon>Agaricomycetes</taxon>
        <taxon>Agaricomycetidae</taxon>
        <taxon>Agaricales</taxon>
        <taxon>Marasmiineae</taxon>
        <taxon>Omphalotaceae</taxon>
        <taxon>Lentinula</taxon>
    </lineage>
</organism>
<feature type="compositionally biased region" description="Polar residues" evidence="1">
    <location>
        <begin position="162"/>
        <end position="171"/>
    </location>
</feature>
<feature type="compositionally biased region" description="Basic and acidic residues" evidence="1">
    <location>
        <begin position="146"/>
        <end position="161"/>
    </location>
</feature>
<proteinExistence type="predicted"/>
<evidence type="ECO:0000256" key="2">
    <source>
        <dbReference type="SAM" id="Phobius"/>
    </source>
</evidence>
<keyword evidence="2" id="KW-0812">Transmembrane</keyword>
<keyword evidence="2" id="KW-0472">Membrane</keyword>
<feature type="transmembrane region" description="Helical" evidence="2">
    <location>
        <begin position="621"/>
        <end position="642"/>
    </location>
</feature>